<dbReference type="EMBL" id="PEZY01000012">
    <property type="protein sequence ID" value="PIS05900.1"/>
    <property type="molecule type" value="Genomic_DNA"/>
</dbReference>
<gene>
    <name evidence="1" type="ORF">COT80_03980</name>
</gene>
<sequence length="88" mass="10019">MAVENWVAFYFDGNQAWGFINSPQDWLDKIIIPYERESSTDMLLRACRGPNNRKNAPFFGFVVECKGISLGQWAKENGMNLPLTSSKT</sequence>
<evidence type="ECO:0000313" key="2">
    <source>
        <dbReference type="Proteomes" id="UP000229056"/>
    </source>
</evidence>
<organism evidence="1 2">
    <name type="scientific">Candidatus Buchananbacteria bacterium CG10_big_fil_rev_8_21_14_0_10_33_19</name>
    <dbReference type="NCBI Taxonomy" id="1974525"/>
    <lineage>
        <taxon>Bacteria</taxon>
        <taxon>Candidatus Buchananiibacteriota</taxon>
    </lineage>
</organism>
<reference evidence="2" key="1">
    <citation type="submission" date="2017-09" db="EMBL/GenBank/DDBJ databases">
        <title>Depth-based differentiation of microbial function through sediment-hosted aquifers and enrichment of novel symbionts in the deep terrestrial subsurface.</title>
        <authorList>
            <person name="Probst A.J."/>
            <person name="Ladd B."/>
            <person name="Jarett J.K."/>
            <person name="Geller-Mcgrath D.E."/>
            <person name="Sieber C.M.K."/>
            <person name="Emerson J.B."/>
            <person name="Anantharaman K."/>
            <person name="Thomas B.C."/>
            <person name="Malmstrom R."/>
            <person name="Stieglmeier M."/>
            <person name="Klingl A."/>
            <person name="Woyke T."/>
            <person name="Ryan C.M."/>
            <person name="Banfield J.F."/>
        </authorList>
    </citation>
    <scope>NUCLEOTIDE SEQUENCE [LARGE SCALE GENOMIC DNA]</scope>
</reference>
<evidence type="ECO:0000313" key="1">
    <source>
        <dbReference type="EMBL" id="PIS05900.1"/>
    </source>
</evidence>
<proteinExistence type="predicted"/>
<comment type="caution">
    <text evidence="1">The sequence shown here is derived from an EMBL/GenBank/DDBJ whole genome shotgun (WGS) entry which is preliminary data.</text>
</comment>
<accession>A0A2H0W5I5</accession>
<dbReference type="Proteomes" id="UP000229056">
    <property type="component" value="Unassembled WGS sequence"/>
</dbReference>
<protein>
    <submittedName>
        <fullName evidence="1">Uncharacterized protein</fullName>
    </submittedName>
</protein>
<dbReference type="AlphaFoldDB" id="A0A2H0W5I5"/>
<name>A0A2H0W5I5_9BACT</name>